<protein>
    <submittedName>
        <fullName evidence="1">Uncharacterized protein</fullName>
    </submittedName>
</protein>
<dbReference type="Proteomes" id="UP001175228">
    <property type="component" value="Unassembled WGS sequence"/>
</dbReference>
<accession>A0AA39UU87</accession>
<sequence>FHPLVWIDLITNAAKNEVFSPIDIGTQDPFAIDICCAVLRAFQWPRSKLSHSPDAVRDYFHSDMTAYLLKMFAVFVCPSNTASIEPSLRILLVFAEFLMSRLRLGKQANTAAWQSTGPLFHVIMSYSELVNTRCYAMGPRSLEVLINFMFDRYNSNHYSSVYASFIITRCIFEGYLSIFEHHSNSRIEASVLQEHIKYLHTPNILFNVCSILAIGPYGLDDEDCRKRIRRDILLLVRIQQDAPTWDDCRYRLEQLLEEDGMGFFYQQARIDGIRRVPLSAEGIAYHRSHIHFAIETLNAFFSGTLDDEPENDSVDRLVAIPDDSPISQTQATWRVHLHRLLPWHGRREAGDHDAAEGV</sequence>
<evidence type="ECO:0000313" key="1">
    <source>
        <dbReference type="EMBL" id="KAK0503502.1"/>
    </source>
</evidence>
<name>A0AA39UU87_9AGAR</name>
<reference evidence="1" key="1">
    <citation type="submission" date="2023-06" db="EMBL/GenBank/DDBJ databases">
        <authorList>
            <consortium name="Lawrence Berkeley National Laboratory"/>
            <person name="Ahrendt S."/>
            <person name="Sahu N."/>
            <person name="Indic B."/>
            <person name="Wong-Bajracharya J."/>
            <person name="Merenyi Z."/>
            <person name="Ke H.-M."/>
            <person name="Monk M."/>
            <person name="Kocsube S."/>
            <person name="Drula E."/>
            <person name="Lipzen A."/>
            <person name="Balint B."/>
            <person name="Henrissat B."/>
            <person name="Andreopoulos B."/>
            <person name="Martin F.M."/>
            <person name="Harder C.B."/>
            <person name="Rigling D."/>
            <person name="Ford K.L."/>
            <person name="Foster G.D."/>
            <person name="Pangilinan J."/>
            <person name="Papanicolaou A."/>
            <person name="Barry K."/>
            <person name="LaButti K."/>
            <person name="Viragh M."/>
            <person name="Koriabine M."/>
            <person name="Yan M."/>
            <person name="Riley R."/>
            <person name="Champramary S."/>
            <person name="Plett K.L."/>
            <person name="Tsai I.J."/>
            <person name="Slot J."/>
            <person name="Sipos G."/>
            <person name="Plett J."/>
            <person name="Nagy L.G."/>
            <person name="Grigoriev I.V."/>
        </authorList>
    </citation>
    <scope>NUCLEOTIDE SEQUENCE</scope>
    <source>
        <strain evidence="1">HWK02</strain>
    </source>
</reference>
<dbReference type="AlphaFoldDB" id="A0AA39UU87"/>
<comment type="caution">
    <text evidence="1">The sequence shown here is derived from an EMBL/GenBank/DDBJ whole genome shotgun (WGS) entry which is preliminary data.</text>
</comment>
<feature type="non-terminal residue" evidence="1">
    <location>
        <position position="358"/>
    </location>
</feature>
<keyword evidence="2" id="KW-1185">Reference proteome</keyword>
<evidence type="ECO:0000313" key="2">
    <source>
        <dbReference type="Proteomes" id="UP001175228"/>
    </source>
</evidence>
<dbReference type="EMBL" id="JAUEPU010000004">
    <property type="protein sequence ID" value="KAK0503502.1"/>
    <property type="molecule type" value="Genomic_DNA"/>
</dbReference>
<gene>
    <name evidence="1" type="ORF">EDD18DRAFT_1138104</name>
</gene>
<proteinExistence type="predicted"/>
<organism evidence="1 2">
    <name type="scientific">Armillaria luteobubalina</name>
    <dbReference type="NCBI Taxonomy" id="153913"/>
    <lineage>
        <taxon>Eukaryota</taxon>
        <taxon>Fungi</taxon>
        <taxon>Dikarya</taxon>
        <taxon>Basidiomycota</taxon>
        <taxon>Agaricomycotina</taxon>
        <taxon>Agaricomycetes</taxon>
        <taxon>Agaricomycetidae</taxon>
        <taxon>Agaricales</taxon>
        <taxon>Marasmiineae</taxon>
        <taxon>Physalacriaceae</taxon>
        <taxon>Armillaria</taxon>
    </lineage>
</organism>